<evidence type="ECO:0000256" key="2">
    <source>
        <dbReference type="ARBA" id="ARBA00005641"/>
    </source>
</evidence>
<keyword evidence="5 10" id="KW-0378">Hydrolase</keyword>
<evidence type="ECO:0000313" key="14">
    <source>
        <dbReference type="Proteomes" id="UP000030651"/>
    </source>
</evidence>
<evidence type="ECO:0000256" key="1">
    <source>
        <dbReference type="ARBA" id="ARBA00004613"/>
    </source>
</evidence>
<evidence type="ECO:0000256" key="5">
    <source>
        <dbReference type="ARBA" id="ARBA00022801"/>
    </source>
</evidence>
<dbReference type="GeneID" id="19268919"/>
<dbReference type="Gene3D" id="3.20.20.80">
    <property type="entry name" value="Glycosidases"/>
    <property type="match status" value="1"/>
</dbReference>
<keyword evidence="3" id="KW-0964">Secreted</keyword>
<keyword evidence="14" id="KW-1185">Reference proteome</keyword>
<dbReference type="KEGG" id="pfy:PFICI_03906"/>
<feature type="chain" id="PRO_5004834816" description="glucan 1,3-beta-glucosidase" evidence="11">
    <location>
        <begin position="20"/>
        <end position="383"/>
    </location>
</feature>
<dbReference type="GO" id="GO:0009986">
    <property type="term" value="C:cell surface"/>
    <property type="evidence" value="ECO:0007669"/>
    <property type="project" value="TreeGrafter"/>
</dbReference>
<dbReference type="InParanoid" id="W3XKX0"/>
<dbReference type="SUPFAM" id="SSF51445">
    <property type="entry name" value="(Trans)glycosidases"/>
    <property type="match status" value="1"/>
</dbReference>
<dbReference type="Pfam" id="PF00150">
    <property type="entry name" value="Cellulase"/>
    <property type="match status" value="1"/>
</dbReference>
<dbReference type="OrthoDB" id="1887033at2759"/>
<dbReference type="HOGENOM" id="CLU_004624_2_0_1"/>
<dbReference type="InterPro" id="IPR050386">
    <property type="entry name" value="Glycosyl_hydrolase_5"/>
</dbReference>
<evidence type="ECO:0000256" key="8">
    <source>
        <dbReference type="ARBA" id="ARBA00036824"/>
    </source>
</evidence>
<evidence type="ECO:0000256" key="3">
    <source>
        <dbReference type="ARBA" id="ARBA00022525"/>
    </source>
</evidence>
<dbReference type="EMBL" id="KI912110">
    <property type="protein sequence ID" value="ETS85881.1"/>
    <property type="molecule type" value="Genomic_DNA"/>
</dbReference>
<evidence type="ECO:0000256" key="6">
    <source>
        <dbReference type="ARBA" id="ARBA00023295"/>
    </source>
</evidence>
<dbReference type="InterPro" id="IPR017853">
    <property type="entry name" value="GH"/>
</dbReference>
<accession>W3XKX0</accession>
<evidence type="ECO:0000256" key="11">
    <source>
        <dbReference type="SAM" id="SignalP"/>
    </source>
</evidence>
<evidence type="ECO:0000259" key="12">
    <source>
        <dbReference type="Pfam" id="PF00150"/>
    </source>
</evidence>
<comment type="catalytic activity">
    <reaction evidence="8">
        <text>Successive hydrolysis of beta-D-glucose units from the non-reducing ends of (1-&gt;3)-beta-D-glucans, releasing alpha-glucose.</text>
        <dbReference type="EC" id="3.2.1.58"/>
    </reaction>
</comment>
<dbReference type="GO" id="GO:0005576">
    <property type="term" value="C:extracellular region"/>
    <property type="evidence" value="ECO:0007669"/>
    <property type="project" value="UniProtKB-SubCell"/>
</dbReference>
<dbReference type="PANTHER" id="PTHR31297:SF1">
    <property type="entry name" value="GLUCAN 1,3-BETA-GLUCOSIDASE I_II-RELATED"/>
    <property type="match status" value="1"/>
</dbReference>
<evidence type="ECO:0000256" key="7">
    <source>
        <dbReference type="ARBA" id="ARBA00023316"/>
    </source>
</evidence>
<evidence type="ECO:0000256" key="10">
    <source>
        <dbReference type="RuleBase" id="RU361153"/>
    </source>
</evidence>
<dbReference type="eggNOG" id="ENOG502RW7W">
    <property type="taxonomic scope" value="Eukaryota"/>
</dbReference>
<dbReference type="PANTHER" id="PTHR31297">
    <property type="entry name" value="GLUCAN ENDO-1,6-BETA-GLUCOSIDASE B"/>
    <property type="match status" value="1"/>
</dbReference>
<dbReference type="AlphaFoldDB" id="W3XKX0"/>
<feature type="domain" description="Glycoside hydrolase family 5" evidence="12">
    <location>
        <begin position="90"/>
        <end position="323"/>
    </location>
</feature>
<sequence length="383" mass="42189">MKHFRLLLGLASLAPGTHAACTKPPQYLDWKTFKGNGVNLGGWLVQEPFIDTDFWAANCGTDVVDEWTCCANLGDQCGPVLEQRYATWITTADIDLLASSGDVKVLRIPTTYSAWIELPGSQLYHGNQTAYLSTIANYAIEEYGMHVIIDIHGLPGGINNGTIGERVGGLDWFYNQTAFDWSLKTVDAVLDFIVSSDHPQSFTLEPINDPMDSPDLVGQASSLSEEAASWLLKYFDAVIERVEAVDPRLPTMLQGSFQTPDYWSANFTEGKNIVFDVHSYYFAGRPIGPNNVTEFIYSDAVAAQGTGKFPVYTGEWAIQTLYNNTFADRARILSAGLAAFGNYTQGSSYWTAKCTGNDTVDGEGTRADYWSYETFIELGLLSP</sequence>
<reference evidence="14" key="1">
    <citation type="journal article" date="2015" name="BMC Genomics">
        <title>Genomic and transcriptomic analysis of the endophytic fungus Pestalotiopsis fici reveals its lifestyle and high potential for synthesis of natural products.</title>
        <authorList>
            <person name="Wang X."/>
            <person name="Zhang X."/>
            <person name="Liu L."/>
            <person name="Xiang M."/>
            <person name="Wang W."/>
            <person name="Sun X."/>
            <person name="Che Y."/>
            <person name="Guo L."/>
            <person name="Liu G."/>
            <person name="Guo L."/>
            <person name="Wang C."/>
            <person name="Yin W.B."/>
            <person name="Stadler M."/>
            <person name="Zhang X."/>
            <person name="Liu X."/>
        </authorList>
    </citation>
    <scope>NUCLEOTIDE SEQUENCE [LARGE SCALE GENOMIC DNA]</scope>
    <source>
        <strain evidence="14">W106-1 / CGMCC3.15140</strain>
    </source>
</reference>
<dbReference type="OMA" id="TIDSQFW"/>
<dbReference type="GO" id="GO:0009251">
    <property type="term" value="P:glucan catabolic process"/>
    <property type="evidence" value="ECO:0007669"/>
    <property type="project" value="TreeGrafter"/>
</dbReference>
<keyword evidence="6 10" id="KW-0326">Glycosidase</keyword>
<protein>
    <recommendedName>
        <fullName evidence="9">glucan 1,3-beta-glucosidase</fullName>
        <ecNumber evidence="9">3.2.1.58</ecNumber>
    </recommendedName>
</protein>
<keyword evidence="7" id="KW-0961">Cell wall biogenesis/degradation</keyword>
<dbReference type="EC" id="3.2.1.58" evidence="9"/>
<proteinExistence type="inferred from homology"/>
<dbReference type="GO" id="GO:0071555">
    <property type="term" value="P:cell wall organization"/>
    <property type="evidence" value="ECO:0007669"/>
    <property type="project" value="UniProtKB-KW"/>
</dbReference>
<keyword evidence="4 11" id="KW-0732">Signal</keyword>
<name>W3XKX0_PESFW</name>
<dbReference type="InterPro" id="IPR001547">
    <property type="entry name" value="Glyco_hydro_5"/>
</dbReference>
<dbReference type="Proteomes" id="UP000030651">
    <property type="component" value="Unassembled WGS sequence"/>
</dbReference>
<organism evidence="13 14">
    <name type="scientific">Pestalotiopsis fici (strain W106-1 / CGMCC3.15140)</name>
    <dbReference type="NCBI Taxonomy" id="1229662"/>
    <lineage>
        <taxon>Eukaryota</taxon>
        <taxon>Fungi</taxon>
        <taxon>Dikarya</taxon>
        <taxon>Ascomycota</taxon>
        <taxon>Pezizomycotina</taxon>
        <taxon>Sordariomycetes</taxon>
        <taxon>Xylariomycetidae</taxon>
        <taxon>Amphisphaeriales</taxon>
        <taxon>Sporocadaceae</taxon>
        <taxon>Pestalotiopsis</taxon>
    </lineage>
</organism>
<comment type="subcellular location">
    <subcellularLocation>
        <location evidence="1">Secreted</location>
    </subcellularLocation>
</comment>
<dbReference type="RefSeq" id="XP_007830678.1">
    <property type="nucleotide sequence ID" value="XM_007832487.1"/>
</dbReference>
<comment type="similarity">
    <text evidence="2 10">Belongs to the glycosyl hydrolase 5 (cellulase A) family.</text>
</comment>
<gene>
    <name evidence="13" type="ORF">PFICI_03906</name>
</gene>
<feature type="signal peptide" evidence="11">
    <location>
        <begin position="1"/>
        <end position="19"/>
    </location>
</feature>
<evidence type="ECO:0000256" key="4">
    <source>
        <dbReference type="ARBA" id="ARBA00022729"/>
    </source>
</evidence>
<evidence type="ECO:0000256" key="9">
    <source>
        <dbReference type="ARBA" id="ARBA00038929"/>
    </source>
</evidence>
<evidence type="ECO:0000313" key="13">
    <source>
        <dbReference type="EMBL" id="ETS85881.1"/>
    </source>
</evidence>
<dbReference type="GO" id="GO:0004338">
    <property type="term" value="F:glucan exo-1,3-beta-glucosidase activity"/>
    <property type="evidence" value="ECO:0007669"/>
    <property type="project" value="UniProtKB-EC"/>
</dbReference>